<feature type="domain" description="YjiS-like" evidence="1">
    <location>
        <begin position="25"/>
        <end position="52"/>
    </location>
</feature>
<keyword evidence="3" id="KW-1185">Reference proteome</keyword>
<evidence type="ECO:0000313" key="2">
    <source>
        <dbReference type="EMBL" id="SFL52961.1"/>
    </source>
</evidence>
<protein>
    <recommendedName>
        <fullName evidence="1">YjiS-like domain-containing protein</fullName>
    </recommendedName>
</protein>
<reference evidence="2 3" key="1">
    <citation type="submission" date="2016-10" db="EMBL/GenBank/DDBJ databases">
        <authorList>
            <person name="de Groot N.N."/>
        </authorList>
    </citation>
    <scope>NUCLEOTIDE SEQUENCE [LARGE SCALE GENOMIC DNA]</scope>
    <source>
        <strain evidence="2 3">DSM 15283</strain>
    </source>
</reference>
<dbReference type="AlphaFoldDB" id="A0A1I4IGL4"/>
<evidence type="ECO:0000259" key="1">
    <source>
        <dbReference type="Pfam" id="PF06568"/>
    </source>
</evidence>
<dbReference type="RefSeq" id="WP_093090686.1">
    <property type="nucleotide sequence ID" value="NZ_FOTQ01000001.1"/>
</dbReference>
<name>A0A1I4IGL4_9RHOB</name>
<dbReference type="Pfam" id="PF06568">
    <property type="entry name" value="YjiS-like"/>
    <property type="match status" value="1"/>
</dbReference>
<dbReference type="STRING" id="254406.SAMN04488042_101579"/>
<gene>
    <name evidence="2" type="ORF">SAMN04488042_101579</name>
</gene>
<accession>A0A1I4IGL4</accession>
<dbReference type="Proteomes" id="UP000199144">
    <property type="component" value="Unassembled WGS sequence"/>
</dbReference>
<sequence>MTLLSTIGRSFGISFDTSAITKAAAVMRQRRALNRLDAAALKDLGLTRADVEAELKRPVWDVPTNWRG</sequence>
<proteinExistence type="predicted"/>
<dbReference type="EMBL" id="FOTQ01000001">
    <property type="protein sequence ID" value="SFL52961.1"/>
    <property type="molecule type" value="Genomic_DNA"/>
</dbReference>
<dbReference type="InterPro" id="IPR009506">
    <property type="entry name" value="YjiS-like"/>
</dbReference>
<evidence type="ECO:0000313" key="3">
    <source>
        <dbReference type="Proteomes" id="UP000199144"/>
    </source>
</evidence>
<organism evidence="2 3">
    <name type="scientific">Shimia aestuarii</name>
    <dbReference type="NCBI Taxonomy" id="254406"/>
    <lineage>
        <taxon>Bacteria</taxon>
        <taxon>Pseudomonadati</taxon>
        <taxon>Pseudomonadota</taxon>
        <taxon>Alphaproteobacteria</taxon>
        <taxon>Rhodobacterales</taxon>
        <taxon>Roseobacteraceae</taxon>
    </lineage>
</organism>